<evidence type="ECO:0000256" key="1">
    <source>
        <dbReference type="ARBA" id="ARBA00004651"/>
    </source>
</evidence>
<sequence>MLQRLRRAARLFAAGLRHPLTLLVFYFGMLWAFEWTFRAWEIPDFRGPGLWVSFVFCIPAALLLWILSTSLPRRANRVIAWVLVLGIAVLFGSQMVYHRIFYTYYTVYSAVNGGQVLEFINEILFTMRRNWVQLFTLLIPLILWIPLQTVLCFDRRPPVRQGLGLVMVGCLHVLCRLMLPIFGTQDFSPWDLYYQTVSIDYSMEQLGVVNTMRIDLWRLVTGFEPEYEVEAPPPIPEALAPDEMPDKPKEDDTTTEPESDREKYGVNALDLDFEALAAAESDETIANIHRYFGSLEPSSKNEKTGLFAGCNLIWITAEGFSQYAIDKELTPTLYKLANEGFRFTNWYTPLWGVSTSDGEYVALTGLYPKSGVWSLYQSSDNAMPFTAGNQLRSLGYSCRAYHNHTYTYYSRDKSHPNLGYDYKGVGNGLEITEQWPESDLEMIDVTTDEYVRDEPFHTYYMTVSGHLLYDFMSNSIADKNQEFVEDLPYSEGPRAYLACSIELDRALELLLERLEQAGVLDNTVIVLSADHYPYGLSLEELSELAGHDVDPDFELYRNACIIYKKGMESETIDEPCSSIDLLPTVSNLMGWDFDSRLLMGRDIFSDAKPLVILSNRSFITDKARYNTKTGELEPTTDELLPEGYEEYYSALVSNKMAYSTLILDKDYYATLGLEQ</sequence>
<keyword evidence="5 8" id="KW-1133">Transmembrane helix</keyword>
<feature type="transmembrane region" description="Helical" evidence="8">
    <location>
        <begin position="79"/>
        <end position="97"/>
    </location>
</feature>
<feature type="region of interest" description="Disordered" evidence="7">
    <location>
        <begin position="228"/>
        <end position="261"/>
    </location>
</feature>
<name>A0A9D1LMK1_9CLOT</name>
<dbReference type="Pfam" id="PF00884">
    <property type="entry name" value="Sulfatase"/>
    <property type="match status" value="1"/>
</dbReference>
<feature type="transmembrane region" description="Helical" evidence="8">
    <location>
        <begin position="20"/>
        <end position="37"/>
    </location>
</feature>
<keyword evidence="4 8" id="KW-0812">Transmembrane</keyword>
<evidence type="ECO:0000256" key="6">
    <source>
        <dbReference type="ARBA" id="ARBA00023136"/>
    </source>
</evidence>
<dbReference type="CDD" id="cd16015">
    <property type="entry name" value="LTA_synthase"/>
    <property type="match status" value="1"/>
</dbReference>
<dbReference type="Proteomes" id="UP000824073">
    <property type="component" value="Unassembled WGS sequence"/>
</dbReference>
<dbReference type="SUPFAM" id="SSF53649">
    <property type="entry name" value="Alkaline phosphatase-like"/>
    <property type="match status" value="1"/>
</dbReference>
<dbReference type="Gene3D" id="3.30.1120.170">
    <property type="match status" value="1"/>
</dbReference>
<evidence type="ECO:0000256" key="4">
    <source>
        <dbReference type="ARBA" id="ARBA00022692"/>
    </source>
</evidence>
<evidence type="ECO:0000313" key="10">
    <source>
        <dbReference type="EMBL" id="HIU44607.1"/>
    </source>
</evidence>
<feature type="transmembrane region" description="Helical" evidence="8">
    <location>
        <begin position="49"/>
        <end position="67"/>
    </location>
</feature>
<dbReference type="PANTHER" id="PTHR47371:SF3">
    <property type="entry name" value="PHOSPHOGLYCEROL TRANSFERASE I"/>
    <property type="match status" value="1"/>
</dbReference>
<keyword evidence="10" id="KW-0378">Hydrolase</keyword>
<dbReference type="InterPro" id="IPR050448">
    <property type="entry name" value="OpgB/LTA_synthase_biosynth"/>
</dbReference>
<feature type="transmembrane region" description="Helical" evidence="8">
    <location>
        <begin position="131"/>
        <end position="151"/>
    </location>
</feature>
<reference evidence="10" key="2">
    <citation type="journal article" date="2021" name="PeerJ">
        <title>Extensive microbial diversity within the chicken gut microbiome revealed by metagenomics and culture.</title>
        <authorList>
            <person name="Gilroy R."/>
            <person name="Ravi A."/>
            <person name="Getino M."/>
            <person name="Pursley I."/>
            <person name="Horton D.L."/>
            <person name="Alikhan N.F."/>
            <person name="Baker D."/>
            <person name="Gharbi K."/>
            <person name="Hall N."/>
            <person name="Watson M."/>
            <person name="Adriaenssens E.M."/>
            <person name="Foster-Nyarko E."/>
            <person name="Jarju S."/>
            <person name="Secka A."/>
            <person name="Antonio M."/>
            <person name="Oren A."/>
            <person name="Chaudhuri R.R."/>
            <person name="La Ragione R."/>
            <person name="Hildebrand F."/>
            <person name="Pallen M.J."/>
        </authorList>
    </citation>
    <scope>NUCLEOTIDE SEQUENCE</scope>
    <source>
        <strain evidence="10">CHK191-8634</strain>
    </source>
</reference>
<dbReference type="EMBL" id="DVMR01000076">
    <property type="protein sequence ID" value="HIU44607.1"/>
    <property type="molecule type" value="Genomic_DNA"/>
</dbReference>
<comment type="pathway">
    <text evidence="2">Cell wall biogenesis; lipoteichoic acid biosynthesis.</text>
</comment>
<feature type="domain" description="Sulfatase N-terminal" evidence="9">
    <location>
        <begin position="313"/>
        <end position="590"/>
    </location>
</feature>
<feature type="compositionally biased region" description="Basic and acidic residues" evidence="7">
    <location>
        <begin position="244"/>
        <end position="261"/>
    </location>
</feature>
<dbReference type="Gene3D" id="3.40.720.10">
    <property type="entry name" value="Alkaline Phosphatase, subunit A"/>
    <property type="match status" value="1"/>
</dbReference>
<dbReference type="GO" id="GO:0016787">
    <property type="term" value="F:hydrolase activity"/>
    <property type="evidence" value="ECO:0007669"/>
    <property type="project" value="UniProtKB-KW"/>
</dbReference>
<keyword evidence="6 8" id="KW-0472">Membrane</keyword>
<dbReference type="PANTHER" id="PTHR47371">
    <property type="entry name" value="LIPOTEICHOIC ACID SYNTHASE"/>
    <property type="match status" value="1"/>
</dbReference>
<proteinExistence type="predicted"/>
<evidence type="ECO:0000256" key="2">
    <source>
        <dbReference type="ARBA" id="ARBA00004936"/>
    </source>
</evidence>
<reference evidence="10" key="1">
    <citation type="submission" date="2020-10" db="EMBL/GenBank/DDBJ databases">
        <authorList>
            <person name="Gilroy R."/>
        </authorList>
    </citation>
    <scope>NUCLEOTIDE SEQUENCE</scope>
    <source>
        <strain evidence="10">CHK191-8634</strain>
    </source>
</reference>
<evidence type="ECO:0000313" key="11">
    <source>
        <dbReference type="Proteomes" id="UP000824073"/>
    </source>
</evidence>
<organism evidence="10 11">
    <name type="scientific">Candidatus Ventrousia excrementavium</name>
    <dbReference type="NCBI Taxonomy" id="2840961"/>
    <lineage>
        <taxon>Bacteria</taxon>
        <taxon>Bacillati</taxon>
        <taxon>Bacillota</taxon>
        <taxon>Clostridia</taxon>
        <taxon>Eubacteriales</taxon>
        <taxon>Clostridiaceae</taxon>
        <taxon>Clostridiaceae incertae sedis</taxon>
        <taxon>Candidatus Ventrousia</taxon>
    </lineage>
</organism>
<protein>
    <submittedName>
        <fullName evidence="10">Sulfatase-like hydrolase/transferase</fullName>
    </submittedName>
</protein>
<comment type="caution">
    <text evidence="10">The sequence shown here is derived from an EMBL/GenBank/DDBJ whole genome shotgun (WGS) entry which is preliminary data.</text>
</comment>
<feature type="transmembrane region" description="Helical" evidence="8">
    <location>
        <begin position="163"/>
        <end position="182"/>
    </location>
</feature>
<dbReference type="InterPro" id="IPR017850">
    <property type="entry name" value="Alkaline_phosphatase_core_sf"/>
</dbReference>
<evidence type="ECO:0000259" key="9">
    <source>
        <dbReference type="Pfam" id="PF00884"/>
    </source>
</evidence>
<evidence type="ECO:0000256" key="7">
    <source>
        <dbReference type="SAM" id="MobiDB-lite"/>
    </source>
</evidence>
<dbReference type="AlphaFoldDB" id="A0A9D1LMK1"/>
<gene>
    <name evidence="10" type="ORF">IAB67_09950</name>
</gene>
<evidence type="ECO:0000256" key="3">
    <source>
        <dbReference type="ARBA" id="ARBA00022475"/>
    </source>
</evidence>
<comment type="subcellular location">
    <subcellularLocation>
        <location evidence="1">Cell membrane</location>
        <topology evidence="1">Multi-pass membrane protein</topology>
    </subcellularLocation>
</comment>
<evidence type="ECO:0000256" key="8">
    <source>
        <dbReference type="SAM" id="Phobius"/>
    </source>
</evidence>
<keyword evidence="3" id="KW-1003">Cell membrane</keyword>
<evidence type="ECO:0000256" key="5">
    <source>
        <dbReference type="ARBA" id="ARBA00022989"/>
    </source>
</evidence>
<accession>A0A9D1LMK1</accession>
<dbReference type="InterPro" id="IPR000917">
    <property type="entry name" value="Sulfatase_N"/>
</dbReference>
<dbReference type="GO" id="GO:0005886">
    <property type="term" value="C:plasma membrane"/>
    <property type="evidence" value="ECO:0007669"/>
    <property type="project" value="UniProtKB-SubCell"/>
</dbReference>